<keyword evidence="2" id="KW-1185">Reference proteome</keyword>
<comment type="caution">
    <text evidence="1">The sequence shown here is derived from an EMBL/GenBank/DDBJ whole genome shotgun (WGS) entry which is preliminary data.</text>
</comment>
<evidence type="ECO:0000313" key="1">
    <source>
        <dbReference type="EMBL" id="KAJ8648641.1"/>
    </source>
</evidence>
<accession>A0ACC2MSC6</accession>
<name>A0ACC2MSC6_PERAE</name>
<organism evidence="1 2">
    <name type="scientific">Persea americana</name>
    <name type="common">Avocado</name>
    <dbReference type="NCBI Taxonomy" id="3435"/>
    <lineage>
        <taxon>Eukaryota</taxon>
        <taxon>Viridiplantae</taxon>
        <taxon>Streptophyta</taxon>
        <taxon>Embryophyta</taxon>
        <taxon>Tracheophyta</taxon>
        <taxon>Spermatophyta</taxon>
        <taxon>Magnoliopsida</taxon>
        <taxon>Magnoliidae</taxon>
        <taxon>Laurales</taxon>
        <taxon>Lauraceae</taxon>
        <taxon>Persea</taxon>
    </lineage>
</organism>
<gene>
    <name evidence="1" type="ORF">MRB53_001664</name>
</gene>
<protein>
    <submittedName>
        <fullName evidence="1">Uncharacterized protein</fullName>
    </submittedName>
</protein>
<reference evidence="1 2" key="1">
    <citation type="journal article" date="2022" name="Hortic Res">
        <title>A haplotype resolved chromosomal level avocado genome allows analysis of novel avocado genes.</title>
        <authorList>
            <person name="Nath O."/>
            <person name="Fletcher S.J."/>
            <person name="Hayward A."/>
            <person name="Shaw L.M."/>
            <person name="Masouleh A.K."/>
            <person name="Furtado A."/>
            <person name="Henry R.J."/>
            <person name="Mitter N."/>
        </authorList>
    </citation>
    <scope>NUCLEOTIDE SEQUENCE [LARGE SCALE GENOMIC DNA]</scope>
    <source>
        <strain evidence="2">cv. Hass</strain>
    </source>
</reference>
<dbReference type="EMBL" id="CM056809">
    <property type="protein sequence ID" value="KAJ8648641.1"/>
    <property type="molecule type" value="Genomic_DNA"/>
</dbReference>
<evidence type="ECO:0000313" key="2">
    <source>
        <dbReference type="Proteomes" id="UP001234297"/>
    </source>
</evidence>
<dbReference type="Proteomes" id="UP001234297">
    <property type="component" value="Chromosome 1"/>
</dbReference>
<sequence>MDTASVHFNRSLKQTKPKKKPIKVVYISSPMKVKTSVAKFRSVVQGLTGRDSDPTHIEKFLGINGVDEPQRVPDQEIEGEDDKSDYARLVPGTVDHEGESSSVSADSSIEPFDDVFTAEMIENFTGLPARSSLFFEPQGDLFRSLDVVL</sequence>
<proteinExistence type="predicted"/>